<dbReference type="InterPro" id="IPR053135">
    <property type="entry name" value="AKR2_Oxidoreductase"/>
</dbReference>
<reference evidence="2 3" key="1">
    <citation type="submission" date="2012-04" db="EMBL/GenBank/DDBJ databases">
        <title>The Genome Sequence of Afipia broomeae ATCC 49717.</title>
        <authorList>
            <consortium name="The Broad Institute Genome Sequencing Platform"/>
            <person name="Earl A."/>
            <person name="Ward D."/>
            <person name="Feldgarden M."/>
            <person name="Gevers D."/>
            <person name="Huys G."/>
            <person name="Walker B."/>
            <person name="Young S.K."/>
            <person name="Zeng Q."/>
            <person name="Gargeya S."/>
            <person name="Fitzgerald M."/>
            <person name="Haas B."/>
            <person name="Abouelleil A."/>
            <person name="Alvarado L."/>
            <person name="Arachchi H.M."/>
            <person name="Berlin A."/>
            <person name="Chapman S.B."/>
            <person name="Goldberg J."/>
            <person name="Griggs A."/>
            <person name="Gujja S."/>
            <person name="Hansen M."/>
            <person name="Howarth C."/>
            <person name="Imamovic A."/>
            <person name="Larimer J."/>
            <person name="McCowen C."/>
            <person name="Montmayeur A."/>
            <person name="Murphy C."/>
            <person name="Neiman D."/>
            <person name="Pearson M."/>
            <person name="Priest M."/>
            <person name="Roberts A."/>
            <person name="Saif S."/>
            <person name="Shea T."/>
            <person name="Sisk P."/>
            <person name="Sykes S."/>
            <person name="Wortman J."/>
            <person name="Nusbaum C."/>
            <person name="Birren B."/>
        </authorList>
    </citation>
    <scope>NUCLEOTIDE SEQUENCE [LARGE SCALE GENOMIC DNA]</scope>
    <source>
        <strain evidence="2 3">ATCC 49717</strain>
    </source>
</reference>
<sequence length="317" mass="34439">MSETKFSSHLTDDMARRLILGTAQFGMSYGVTNRHGQVSARDVREILSYARDAGILLVDTAAGYGASEASLGECLPDFPEIGVVTKTAVIANPTIGVDEMRKIEDGVLHSVETLRRPRLDGLLVHTGSDLLKPGGETLAEYLVSLKSDGRVGRVGVSVYDASEIDRILEVFQPDIVQVPLNIFDQRLIRSGHIRALQSAGIEVHARSAFLQGILLAEPAGLPTYFQGFDRIFAKYFGFLHDTRLTPLAACMGFMMQQSGADRVIIGVTTRSELAGILAALPPGMTLPSMDMLACDVKQLIDPRGWPKLREDGEAARQ</sequence>
<dbReference type="PATRIC" id="fig|883078.3.peg.2892"/>
<dbReference type="HOGENOM" id="CLU_023205_11_0_5"/>
<dbReference type="Gene3D" id="3.20.20.100">
    <property type="entry name" value="NADP-dependent oxidoreductase domain"/>
    <property type="match status" value="1"/>
</dbReference>
<dbReference type="InterPro" id="IPR036812">
    <property type="entry name" value="NAD(P)_OxRdtase_dom_sf"/>
</dbReference>
<dbReference type="PANTHER" id="PTHR43312:SF1">
    <property type="entry name" value="NADP-DEPENDENT OXIDOREDUCTASE DOMAIN-CONTAINING PROTEIN"/>
    <property type="match status" value="1"/>
</dbReference>
<dbReference type="Pfam" id="PF00248">
    <property type="entry name" value="Aldo_ket_red"/>
    <property type="match status" value="1"/>
</dbReference>
<dbReference type="EMBL" id="AGWX01000004">
    <property type="protein sequence ID" value="EKS36380.1"/>
    <property type="molecule type" value="Genomic_DNA"/>
</dbReference>
<accession>K8P9V7</accession>
<protein>
    <recommendedName>
        <fullName evidence="1">NADP-dependent oxidoreductase domain-containing protein</fullName>
    </recommendedName>
</protein>
<dbReference type="InterPro" id="IPR023210">
    <property type="entry name" value="NADP_OxRdtase_dom"/>
</dbReference>
<organism evidence="2 3">
    <name type="scientific">Afipia broomeae ATCC 49717</name>
    <dbReference type="NCBI Taxonomy" id="883078"/>
    <lineage>
        <taxon>Bacteria</taxon>
        <taxon>Pseudomonadati</taxon>
        <taxon>Pseudomonadota</taxon>
        <taxon>Alphaproteobacteria</taxon>
        <taxon>Hyphomicrobiales</taxon>
        <taxon>Nitrobacteraceae</taxon>
        <taxon>Afipia</taxon>
    </lineage>
</organism>
<evidence type="ECO:0000313" key="2">
    <source>
        <dbReference type="EMBL" id="EKS36380.1"/>
    </source>
</evidence>
<dbReference type="Proteomes" id="UP000001096">
    <property type="component" value="Unassembled WGS sequence"/>
</dbReference>
<evidence type="ECO:0000259" key="1">
    <source>
        <dbReference type="Pfam" id="PF00248"/>
    </source>
</evidence>
<dbReference type="eggNOG" id="COG0667">
    <property type="taxonomic scope" value="Bacteria"/>
</dbReference>
<name>K8P9V7_9BRAD</name>
<evidence type="ECO:0000313" key="3">
    <source>
        <dbReference type="Proteomes" id="UP000001096"/>
    </source>
</evidence>
<gene>
    <name evidence="2" type="ORF">HMPREF9695_02798</name>
</gene>
<dbReference type="CDD" id="cd19097">
    <property type="entry name" value="AKR_unchar"/>
    <property type="match status" value="1"/>
</dbReference>
<dbReference type="SUPFAM" id="SSF51430">
    <property type="entry name" value="NAD(P)-linked oxidoreductase"/>
    <property type="match status" value="1"/>
</dbReference>
<feature type="domain" description="NADP-dependent oxidoreductase" evidence="1">
    <location>
        <begin position="17"/>
        <end position="291"/>
    </location>
</feature>
<dbReference type="PANTHER" id="PTHR43312">
    <property type="entry name" value="D-THREO-ALDOSE 1-DEHYDROGENASE"/>
    <property type="match status" value="1"/>
</dbReference>
<keyword evidence="3" id="KW-1185">Reference proteome</keyword>
<dbReference type="AlphaFoldDB" id="K8P9V7"/>
<dbReference type="RefSeq" id="WP_006021501.1">
    <property type="nucleotide sequence ID" value="NZ_KB375283.1"/>
</dbReference>
<proteinExistence type="predicted"/>
<comment type="caution">
    <text evidence="2">The sequence shown here is derived from an EMBL/GenBank/DDBJ whole genome shotgun (WGS) entry which is preliminary data.</text>
</comment>